<dbReference type="EnsemblMetazoa" id="CapteT128788">
    <property type="protein sequence ID" value="CapteP128788"/>
    <property type="gene ID" value="CapteG128788"/>
</dbReference>
<feature type="domain" description="PDZ" evidence="1">
    <location>
        <begin position="11"/>
        <end position="57"/>
    </location>
</feature>
<dbReference type="Proteomes" id="UP000014760">
    <property type="component" value="Unassembled WGS sequence"/>
</dbReference>
<dbReference type="SUPFAM" id="SSF50156">
    <property type="entry name" value="PDZ domain-like"/>
    <property type="match status" value="1"/>
</dbReference>
<gene>
    <name evidence="2" type="ORF">CAPTEDRAFT_128788</name>
</gene>
<dbReference type="InterPro" id="IPR001478">
    <property type="entry name" value="PDZ"/>
</dbReference>
<accession>R7VFF4</accession>
<reference evidence="3" key="3">
    <citation type="submission" date="2015-06" db="UniProtKB">
        <authorList>
            <consortium name="EnsemblMetazoa"/>
        </authorList>
    </citation>
    <scope>IDENTIFICATION</scope>
</reference>
<dbReference type="InterPro" id="IPR036034">
    <property type="entry name" value="PDZ_sf"/>
</dbReference>
<evidence type="ECO:0000313" key="2">
    <source>
        <dbReference type="EMBL" id="ELU17578.1"/>
    </source>
</evidence>
<reference evidence="4" key="1">
    <citation type="submission" date="2012-12" db="EMBL/GenBank/DDBJ databases">
        <authorList>
            <person name="Hellsten U."/>
            <person name="Grimwood J."/>
            <person name="Chapman J.A."/>
            <person name="Shapiro H."/>
            <person name="Aerts A."/>
            <person name="Otillar R.P."/>
            <person name="Terry A.Y."/>
            <person name="Boore J.L."/>
            <person name="Simakov O."/>
            <person name="Marletaz F."/>
            <person name="Cho S.-J."/>
            <person name="Edsinger-Gonzales E."/>
            <person name="Havlak P."/>
            <person name="Kuo D.-H."/>
            <person name="Larsson T."/>
            <person name="Lv J."/>
            <person name="Arendt D."/>
            <person name="Savage R."/>
            <person name="Osoegawa K."/>
            <person name="de Jong P."/>
            <person name="Lindberg D.R."/>
            <person name="Seaver E.C."/>
            <person name="Weisblat D.A."/>
            <person name="Putnam N.H."/>
            <person name="Grigoriev I.V."/>
            <person name="Rokhsar D.S."/>
        </authorList>
    </citation>
    <scope>NUCLEOTIDE SEQUENCE</scope>
    <source>
        <strain evidence="4">I ESC-2004</strain>
    </source>
</reference>
<keyword evidence="4" id="KW-1185">Reference proteome</keyword>
<dbReference type="EMBL" id="KB292432">
    <property type="protein sequence ID" value="ELU17578.1"/>
    <property type="molecule type" value="Genomic_DNA"/>
</dbReference>
<sequence>MSYCCPLQCNPKGRAAAAGLGVGDTILSICGTNITQMTSMQIKQELLRAGNDLDLIIRNTCTKTCTTIFHCNTYFPRNGMQAFGGVAPGGPAAQRDEPRVQVVEESIPSLGGPKFKDVKPKTYQVLENELPASEQGGEARGTCQDHVM</sequence>
<protein>
    <recommendedName>
        <fullName evidence="1">PDZ domain-containing protein</fullName>
    </recommendedName>
</protein>
<dbReference type="Pfam" id="PF00595">
    <property type="entry name" value="PDZ"/>
    <property type="match status" value="1"/>
</dbReference>
<organism evidence="2">
    <name type="scientific">Capitella teleta</name>
    <name type="common">Polychaete worm</name>
    <dbReference type="NCBI Taxonomy" id="283909"/>
    <lineage>
        <taxon>Eukaryota</taxon>
        <taxon>Metazoa</taxon>
        <taxon>Spiralia</taxon>
        <taxon>Lophotrochozoa</taxon>
        <taxon>Annelida</taxon>
        <taxon>Polychaeta</taxon>
        <taxon>Sedentaria</taxon>
        <taxon>Scolecida</taxon>
        <taxon>Capitellidae</taxon>
        <taxon>Capitella</taxon>
    </lineage>
</organism>
<dbReference type="EMBL" id="AMQN01004001">
    <property type="status" value="NOT_ANNOTATED_CDS"/>
    <property type="molecule type" value="Genomic_DNA"/>
</dbReference>
<dbReference type="AlphaFoldDB" id="R7VFF4"/>
<proteinExistence type="predicted"/>
<dbReference type="STRING" id="283909.R7VFF4"/>
<dbReference type="Gene3D" id="2.30.42.10">
    <property type="match status" value="1"/>
</dbReference>
<dbReference type="HOGENOM" id="CLU_1760506_0_0_1"/>
<dbReference type="OMA" id="CPIHVAQ"/>
<reference evidence="2 4" key="2">
    <citation type="journal article" date="2013" name="Nature">
        <title>Insights into bilaterian evolution from three spiralian genomes.</title>
        <authorList>
            <person name="Simakov O."/>
            <person name="Marletaz F."/>
            <person name="Cho S.J."/>
            <person name="Edsinger-Gonzales E."/>
            <person name="Havlak P."/>
            <person name="Hellsten U."/>
            <person name="Kuo D.H."/>
            <person name="Larsson T."/>
            <person name="Lv J."/>
            <person name="Arendt D."/>
            <person name="Savage R."/>
            <person name="Osoegawa K."/>
            <person name="de Jong P."/>
            <person name="Grimwood J."/>
            <person name="Chapman J.A."/>
            <person name="Shapiro H."/>
            <person name="Aerts A."/>
            <person name="Otillar R.P."/>
            <person name="Terry A.Y."/>
            <person name="Boore J.L."/>
            <person name="Grigoriev I.V."/>
            <person name="Lindberg D.R."/>
            <person name="Seaver E.C."/>
            <person name="Weisblat D.A."/>
            <person name="Putnam N.H."/>
            <person name="Rokhsar D.S."/>
        </authorList>
    </citation>
    <scope>NUCLEOTIDE SEQUENCE</scope>
    <source>
        <strain evidence="2 4">I ESC-2004</strain>
    </source>
</reference>
<evidence type="ECO:0000259" key="1">
    <source>
        <dbReference type="Pfam" id="PF00595"/>
    </source>
</evidence>
<dbReference type="OrthoDB" id="44841at2759"/>
<evidence type="ECO:0000313" key="4">
    <source>
        <dbReference type="Proteomes" id="UP000014760"/>
    </source>
</evidence>
<evidence type="ECO:0000313" key="3">
    <source>
        <dbReference type="EnsemblMetazoa" id="CapteP128788"/>
    </source>
</evidence>
<name>R7VFF4_CAPTE</name>